<keyword evidence="4" id="KW-0479">Metal-binding</keyword>
<evidence type="ECO:0000256" key="5">
    <source>
        <dbReference type="ARBA" id="ARBA00022737"/>
    </source>
</evidence>
<dbReference type="AlphaFoldDB" id="A0A6I8VN06"/>
<proteinExistence type="inferred from homology"/>
<keyword evidence="8" id="KW-0805">Transcription regulation</keyword>
<keyword evidence="11" id="KW-0539">Nucleus</keyword>
<reference evidence="16" key="2">
    <citation type="submission" date="2025-08" db="UniProtKB">
        <authorList>
            <consortium name="RefSeq"/>
        </authorList>
    </citation>
    <scope>IDENTIFICATION</scope>
    <source>
        <strain evidence="16">MV-25-SWS-2005</strain>
        <tissue evidence="16">Whole body</tissue>
    </source>
</reference>
<dbReference type="InterPro" id="IPR036236">
    <property type="entry name" value="Znf_C2H2_sf"/>
</dbReference>
<dbReference type="Proteomes" id="UP000001819">
    <property type="component" value="Chromosome 2"/>
</dbReference>
<feature type="domain" description="C2H2-type" evidence="14">
    <location>
        <begin position="46"/>
        <end position="73"/>
    </location>
</feature>
<keyword evidence="15" id="KW-1185">Reference proteome</keyword>
<keyword evidence="6 12" id="KW-0863">Zinc-finger</keyword>
<reference evidence="15" key="1">
    <citation type="submission" date="2024-06" db="UniProtKB">
        <authorList>
            <consortium name="RefSeq"/>
        </authorList>
    </citation>
    <scope>NUCLEOTIDE SEQUENCE [LARGE SCALE GENOMIC DNA]</scope>
    <source>
        <strain evidence="15">MV2-25</strain>
    </source>
</reference>
<keyword evidence="10" id="KW-0804">Transcription</keyword>
<evidence type="ECO:0000313" key="15">
    <source>
        <dbReference type="Proteomes" id="UP000001819"/>
    </source>
</evidence>
<comment type="subcellular location">
    <subcellularLocation>
        <location evidence="2">Nucleus</location>
    </subcellularLocation>
</comment>
<dbReference type="PROSITE" id="PS00028">
    <property type="entry name" value="ZINC_FINGER_C2H2_1"/>
    <property type="match status" value="11"/>
</dbReference>
<accession>A0A6I8VN06</accession>
<feature type="domain" description="C2H2-type" evidence="14">
    <location>
        <begin position="612"/>
        <end position="640"/>
    </location>
</feature>
<dbReference type="SUPFAM" id="SSF57667">
    <property type="entry name" value="beta-beta-alpha zinc fingers"/>
    <property type="match status" value="6"/>
</dbReference>
<evidence type="ECO:0000256" key="12">
    <source>
        <dbReference type="PROSITE-ProRule" id="PRU00042"/>
    </source>
</evidence>
<comment type="similarity">
    <text evidence="3">Belongs to the krueppel C2H2-type zinc-finger protein family.</text>
</comment>
<feature type="compositionally biased region" description="Basic and acidic residues" evidence="13">
    <location>
        <begin position="364"/>
        <end position="374"/>
    </location>
</feature>
<sequence length="687" mass="80510">MVYHRCFSTSTENQENDDREKLVTPYEFKWSGKILSPRRRCGTMRFLCDVCGKGFIAENHPKRHTTSQNNNQMAEISKRKPLRSKNTYQSPSQKNRTLEDLNNDRLESISPRKIRSTAELPCPQCYKCFDSQDKLEFHIDKMCHKCPHCSRFYANERSLGRHQQDNIPLAAFEGPRSLSNMNELREPRVKHSDNGLFKCQECNAVFIDILYLQIHSKEHTNEHRHRSLFRHTKNDITMTALQCTRCPRSFPNIREVMKHRVTHSGVGLFKCQECNAEFIDILYLQIHSKEHTNEHRHRSLLRHTKNYIPMTALDCTRCPRSLPNIHEVRKHRVKHSDNGLFKCQECDAEFIDILYLQIHSKEHTGEQGQLERSRGATLPRAKKQDDSDSKKSVLEMFSCHDANSRSKSPTMIKKMKLTDPDLAISSATKKSCMTQSLPIKQVDSDSKKSVLEMFSCHDANSRSKSPTMKKKTKLTDRDPAISSPTKKSCMTQSLPIKLENTCQQCGKKFTYKYALTRHMLVHTGERPFECTYCEKKYSRKVQLDEHTTIHTGDRPFECLVCEKKFIRKIHLAEHTRIHTGDRPYECLTCGKTFPRKYILLKHNRIHTGDHHFDCPQCDKKFRDNYALQQHFRNIHNYERRNEKNNQGFLKKKEKSLDESYKLEIHERKASNNNNMPEQHLDIKDEIA</sequence>
<dbReference type="RefSeq" id="XP_033232445.1">
    <property type="nucleotide sequence ID" value="XM_033376554.1"/>
</dbReference>
<dbReference type="FunFam" id="3.30.160.60:FF:000097">
    <property type="entry name" value="Zinc finger protein"/>
    <property type="match status" value="1"/>
</dbReference>
<dbReference type="Pfam" id="PF00096">
    <property type="entry name" value="zf-C2H2"/>
    <property type="match status" value="5"/>
</dbReference>
<evidence type="ECO:0000256" key="1">
    <source>
        <dbReference type="ARBA" id="ARBA00003767"/>
    </source>
</evidence>
<dbReference type="InterPro" id="IPR013087">
    <property type="entry name" value="Znf_C2H2_type"/>
</dbReference>
<evidence type="ECO:0000313" key="16">
    <source>
        <dbReference type="RefSeq" id="XP_033232445.1"/>
    </source>
</evidence>
<feature type="domain" description="C2H2-type" evidence="14">
    <location>
        <begin position="528"/>
        <end position="555"/>
    </location>
</feature>
<keyword evidence="9" id="KW-0238">DNA-binding</keyword>
<evidence type="ECO:0000256" key="8">
    <source>
        <dbReference type="ARBA" id="ARBA00023015"/>
    </source>
</evidence>
<feature type="domain" description="C2H2-type" evidence="14">
    <location>
        <begin position="556"/>
        <end position="583"/>
    </location>
</feature>
<evidence type="ECO:0000256" key="7">
    <source>
        <dbReference type="ARBA" id="ARBA00022833"/>
    </source>
</evidence>
<evidence type="ECO:0000256" key="2">
    <source>
        <dbReference type="ARBA" id="ARBA00004123"/>
    </source>
</evidence>
<feature type="domain" description="C2H2-type" evidence="14">
    <location>
        <begin position="241"/>
        <end position="265"/>
    </location>
</feature>
<feature type="compositionally biased region" description="Basic and acidic residues" evidence="13">
    <location>
        <begin position="382"/>
        <end position="391"/>
    </location>
</feature>
<dbReference type="GO" id="GO:0000978">
    <property type="term" value="F:RNA polymerase II cis-regulatory region sequence-specific DNA binding"/>
    <property type="evidence" value="ECO:0007669"/>
    <property type="project" value="TreeGrafter"/>
</dbReference>
<feature type="domain" description="C2H2-type" evidence="14">
    <location>
        <begin position="269"/>
        <end position="296"/>
    </location>
</feature>
<keyword evidence="7" id="KW-0862">Zinc</keyword>
<evidence type="ECO:0000259" key="14">
    <source>
        <dbReference type="PROSITE" id="PS50157"/>
    </source>
</evidence>
<feature type="compositionally biased region" description="Basic and acidic residues" evidence="13">
    <location>
        <begin position="678"/>
        <end position="687"/>
    </location>
</feature>
<feature type="region of interest" description="Disordered" evidence="13">
    <location>
        <begin position="459"/>
        <end position="487"/>
    </location>
</feature>
<dbReference type="GO" id="GO:0008270">
    <property type="term" value="F:zinc ion binding"/>
    <property type="evidence" value="ECO:0007669"/>
    <property type="project" value="UniProtKB-KW"/>
</dbReference>
<feature type="region of interest" description="Disordered" evidence="13">
    <location>
        <begin position="665"/>
        <end position="687"/>
    </location>
</feature>
<dbReference type="PANTHER" id="PTHR24393:SF34">
    <property type="entry name" value="PR_SET DOMAIN 13"/>
    <property type="match status" value="1"/>
</dbReference>
<comment type="function">
    <text evidence="1">May be involved in transcriptional regulation.</text>
</comment>
<name>A0A6I8VN06_DROPS</name>
<evidence type="ECO:0000256" key="6">
    <source>
        <dbReference type="ARBA" id="ARBA00022771"/>
    </source>
</evidence>
<dbReference type="GO" id="GO:0001228">
    <property type="term" value="F:DNA-binding transcription activator activity, RNA polymerase II-specific"/>
    <property type="evidence" value="ECO:0007669"/>
    <property type="project" value="TreeGrafter"/>
</dbReference>
<evidence type="ECO:0000256" key="9">
    <source>
        <dbReference type="ARBA" id="ARBA00023125"/>
    </source>
</evidence>
<evidence type="ECO:0000256" key="3">
    <source>
        <dbReference type="ARBA" id="ARBA00006991"/>
    </source>
</evidence>
<feature type="region of interest" description="Disordered" evidence="13">
    <location>
        <begin position="364"/>
        <end position="391"/>
    </location>
</feature>
<protein>
    <submittedName>
        <fullName evidence="16">Oocyte zinc finger protein XlCOF6-like isoform X1</fullName>
    </submittedName>
</protein>
<keyword evidence="5" id="KW-0677">Repeat</keyword>
<feature type="domain" description="C2H2-type" evidence="14">
    <location>
        <begin position="341"/>
        <end position="368"/>
    </location>
</feature>
<evidence type="ECO:0000256" key="13">
    <source>
        <dbReference type="SAM" id="MobiDB-lite"/>
    </source>
</evidence>
<feature type="domain" description="C2H2-type" evidence="14">
    <location>
        <begin position="197"/>
        <end position="224"/>
    </location>
</feature>
<dbReference type="FunFam" id="3.30.160.60:FF:000135">
    <property type="entry name" value="Zinc finger protein 358"/>
    <property type="match status" value="1"/>
</dbReference>
<dbReference type="GO" id="GO:0005634">
    <property type="term" value="C:nucleus"/>
    <property type="evidence" value="ECO:0007669"/>
    <property type="project" value="UniProtKB-SubCell"/>
</dbReference>
<dbReference type="InParanoid" id="A0A6I8VN06"/>
<feature type="domain" description="C2H2-type" evidence="14">
    <location>
        <begin position="500"/>
        <end position="527"/>
    </location>
</feature>
<dbReference type="Gene3D" id="3.30.160.60">
    <property type="entry name" value="Classic Zinc Finger"/>
    <property type="match status" value="8"/>
</dbReference>
<evidence type="ECO:0000256" key="4">
    <source>
        <dbReference type="ARBA" id="ARBA00022723"/>
    </source>
</evidence>
<feature type="domain" description="C2H2-type" evidence="14">
    <location>
        <begin position="584"/>
        <end position="611"/>
    </location>
</feature>
<dbReference type="PANTHER" id="PTHR24393">
    <property type="entry name" value="ZINC FINGER PROTEIN"/>
    <property type="match status" value="1"/>
</dbReference>
<evidence type="ECO:0000256" key="10">
    <source>
        <dbReference type="ARBA" id="ARBA00023163"/>
    </source>
</evidence>
<dbReference type="PROSITE" id="PS50157">
    <property type="entry name" value="ZINC_FINGER_C2H2_2"/>
    <property type="match status" value="10"/>
</dbReference>
<dbReference type="SMART" id="SM00355">
    <property type="entry name" value="ZnF_C2H2"/>
    <property type="match status" value="11"/>
</dbReference>
<dbReference type="FunFam" id="3.30.160.60:FF:000358">
    <property type="entry name" value="zinc finger protein 24"/>
    <property type="match status" value="1"/>
</dbReference>
<evidence type="ECO:0000256" key="11">
    <source>
        <dbReference type="ARBA" id="ARBA00023242"/>
    </source>
</evidence>
<organism evidence="15 16">
    <name type="scientific">Drosophila pseudoobscura pseudoobscura</name>
    <name type="common">Fruit fly</name>
    <dbReference type="NCBI Taxonomy" id="46245"/>
    <lineage>
        <taxon>Eukaryota</taxon>
        <taxon>Metazoa</taxon>
        <taxon>Ecdysozoa</taxon>
        <taxon>Arthropoda</taxon>
        <taxon>Hexapoda</taxon>
        <taxon>Insecta</taxon>
        <taxon>Pterygota</taxon>
        <taxon>Neoptera</taxon>
        <taxon>Endopterygota</taxon>
        <taxon>Diptera</taxon>
        <taxon>Brachycera</taxon>
        <taxon>Muscomorpha</taxon>
        <taxon>Ephydroidea</taxon>
        <taxon>Drosophilidae</taxon>
        <taxon>Drosophila</taxon>
        <taxon>Sophophora</taxon>
    </lineage>
</organism>
<feature type="region of interest" description="Disordered" evidence="13">
    <location>
        <begin position="60"/>
        <end position="100"/>
    </location>
</feature>
<dbReference type="FunFam" id="3.30.160.60:FF:000646">
    <property type="entry name" value="Myeloid zinc finger 1"/>
    <property type="match status" value="1"/>
</dbReference>
<gene>
    <name evidence="16" type="primary">LOC6897884</name>
</gene>
<feature type="compositionally biased region" description="Polar residues" evidence="13">
    <location>
        <begin position="84"/>
        <end position="95"/>
    </location>
</feature>